<feature type="signal peptide" evidence="1">
    <location>
        <begin position="1"/>
        <end position="25"/>
    </location>
</feature>
<feature type="chain" id="PRO_5047082449" evidence="1">
    <location>
        <begin position="26"/>
        <end position="118"/>
    </location>
</feature>
<evidence type="ECO:0000256" key="1">
    <source>
        <dbReference type="SAM" id="SignalP"/>
    </source>
</evidence>
<protein>
    <submittedName>
        <fullName evidence="2">16796_t:CDS:1</fullName>
    </submittedName>
</protein>
<dbReference type="Proteomes" id="UP000789901">
    <property type="component" value="Unassembled WGS sequence"/>
</dbReference>
<evidence type="ECO:0000313" key="2">
    <source>
        <dbReference type="EMBL" id="CAG8737872.1"/>
    </source>
</evidence>
<reference evidence="2 3" key="1">
    <citation type="submission" date="2021-06" db="EMBL/GenBank/DDBJ databases">
        <authorList>
            <person name="Kallberg Y."/>
            <person name="Tangrot J."/>
            <person name="Rosling A."/>
        </authorList>
    </citation>
    <scope>NUCLEOTIDE SEQUENCE [LARGE SCALE GENOMIC DNA]</scope>
    <source>
        <strain evidence="2 3">120-4 pot B 10/14</strain>
    </source>
</reference>
<comment type="caution">
    <text evidence="2">The sequence shown here is derived from an EMBL/GenBank/DDBJ whole genome shotgun (WGS) entry which is preliminary data.</text>
</comment>
<proteinExistence type="predicted"/>
<name>A0ABN7V7N9_GIGMA</name>
<dbReference type="EMBL" id="CAJVQB010010227">
    <property type="protein sequence ID" value="CAG8737872.1"/>
    <property type="molecule type" value="Genomic_DNA"/>
</dbReference>
<sequence>MYAKPFKILIILLSVLCVLSLRIAAQQHKPPCTVGEPQPCGTGSSAICCGNGLICTLNPIPKCCPSGRACGNSCCRTDQTCSNGASKSCGCPTGKSECGGACIDLKTDNNNCGTCGTK</sequence>
<feature type="non-terminal residue" evidence="2">
    <location>
        <position position="118"/>
    </location>
</feature>
<accession>A0ABN7V7N9</accession>
<organism evidence="2 3">
    <name type="scientific">Gigaspora margarita</name>
    <dbReference type="NCBI Taxonomy" id="4874"/>
    <lineage>
        <taxon>Eukaryota</taxon>
        <taxon>Fungi</taxon>
        <taxon>Fungi incertae sedis</taxon>
        <taxon>Mucoromycota</taxon>
        <taxon>Glomeromycotina</taxon>
        <taxon>Glomeromycetes</taxon>
        <taxon>Diversisporales</taxon>
        <taxon>Gigasporaceae</taxon>
        <taxon>Gigaspora</taxon>
    </lineage>
</organism>
<keyword evidence="1" id="KW-0732">Signal</keyword>
<keyword evidence="3" id="KW-1185">Reference proteome</keyword>
<evidence type="ECO:0000313" key="3">
    <source>
        <dbReference type="Proteomes" id="UP000789901"/>
    </source>
</evidence>
<gene>
    <name evidence="2" type="ORF">GMARGA_LOCUS15058</name>
</gene>